<evidence type="ECO:0000256" key="7">
    <source>
        <dbReference type="ARBA" id="ARBA00022927"/>
    </source>
</evidence>
<comment type="similarity">
    <text evidence="2 13">Belongs to the OXA1/ALB3/YidC family. Type 1 subfamily.</text>
</comment>
<feature type="region of interest" description="Disordered" evidence="14">
    <location>
        <begin position="30"/>
        <end position="59"/>
    </location>
</feature>
<evidence type="ECO:0000256" key="13">
    <source>
        <dbReference type="HAMAP-Rule" id="MF_01810"/>
    </source>
</evidence>
<evidence type="ECO:0000256" key="8">
    <source>
        <dbReference type="ARBA" id="ARBA00022989"/>
    </source>
</evidence>
<comment type="function">
    <text evidence="13">Required for the insertion and/or proper folding and/or complex formation of integral membrane proteins into the membrane. Involved in integration of membrane proteins that insert both dependently and independently of the Sec translocase complex, as well as at least some lipoproteins. Aids folding of multispanning membrane proteins.</text>
</comment>
<dbReference type="NCBIfam" id="TIGR03593">
    <property type="entry name" value="yidC_nterm"/>
    <property type="match status" value="1"/>
</dbReference>
<dbReference type="PRINTS" id="PR01900">
    <property type="entry name" value="YIDCPROTEIN"/>
</dbReference>
<evidence type="ECO:0000256" key="11">
    <source>
        <dbReference type="ARBA" id="ARBA00033245"/>
    </source>
</evidence>
<comment type="subcellular location">
    <subcellularLocation>
        <location evidence="1">Cell inner membrane</location>
        <topology evidence="1">Multi-pass membrane protein</topology>
    </subcellularLocation>
    <subcellularLocation>
        <location evidence="13">Cell membrane</location>
        <topology evidence="13">Multi-pass membrane protein</topology>
    </subcellularLocation>
</comment>
<dbReference type="Gene3D" id="2.70.98.90">
    <property type="match status" value="1"/>
</dbReference>
<evidence type="ECO:0000256" key="14">
    <source>
        <dbReference type="SAM" id="MobiDB-lite"/>
    </source>
</evidence>
<dbReference type="CDD" id="cd20070">
    <property type="entry name" value="5TM_YidC_Alb3"/>
    <property type="match status" value="1"/>
</dbReference>
<feature type="domain" description="Membrane insertase YidC N-terminal" evidence="16">
    <location>
        <begin position="70"/>
        <end position="339"/>
    </location>
</feature>
<keyword evidence="6 13" id="KW-0812">Transmembrane</keyword>
<evidence type="ECO:0000259" key="15">
    <source>
        <dbReference type="Pfam" id="PF02096"/>
    </source>
</evidence>
<evidence type="ECO:0000256" key="3">
    <source>
        <dbReference type="ARBA" id="ARBA00015325"/>
    </source>
</evidence>
<dbReference type="Proteomes" id="UP001629953">
    <property type="component" value="Unassembled WGS sequence"/>
</dbReference>
<dbReference type="NCBIfam" id="NF002352">
    <property type="entry name" value="PRK01318.1-3"/>
    <property type="match status" value="1"/>
</dbReference>
<accession>A0ABW9G8E0</accession>
<dbReference type="NCBIfam" id="TIGR03592">
    <property type="entry name" value="yidC_oxa1_cterm"/>
    <property type="match status" value="1"/>
</dbReference>
<evidence type="ECO:0000259" key="16">
    <source>
        <dbReference type="Pfam" id="PF14849"/>
    </source>
</evidence>
<evidence type="ECO:0000256" key="12">
    <source>
        <dbReference type="ARBA" id="ARBA00033342"/>
    </source>
</evidence>
<proteinExistence type="inferred from homology"/>
<reference evidence="17 18" key="1">
    <citation type="journal article" date="2013" name="Int. J. Syst. Evol. Microbiol.">
        <title>Celerinatantimonas yamalensis sp. nov., a cold-adapted diazotrophic bacterium from a cold permafrost brine.</title>
        <authorList>
            <person name="Shcherbakova V."/>
            <person name="Chuvilskaya N."/>
            <person name="Rivkina E."/>
            <person name="Demidov N."/>
            <person name="Uchaeva V."/>
            <person name="Suetin S."/>
            <person name="Suzina N."/>
            <person name="Gilichinsky D."/>
        </authorList>
    </citation>
    <scope>NUCLEOTIDE SEQUENCE [LARGE SCALE GENOMIC DNA]</scope>
    <source>
        <strain evidence="17 18">C7</strain>
    </source>
</reference>
<evidence type="ECO:0000256" key="5">
    <source>
        <dbReference type="ARBA" id="ARBA00022475"/>
    </source>
</evidence>
<name>A0ABW9G8E0_9GAMM</name>
<dbReference type="HAMAP" id="MF_01810">
    <property type="entry name" value="YidC_type1"/>
    <property type="match status" value="1"/>
</dbReference>
<feature type="transmembrane region" description="Helical" evidence="13">
    <location>
        <begin position="496"/>
        <end position="516"/>
    </location>
</feature>
<comment type="subunit">
    <text evidence="13">Interacts with the Sec translocase complex via SecD. Specifically interacts with transmembrane segments of nascent integral membrane proteins during membrane integration.</text>
</comment>
<evidence type="ECO:0000313" key="18">
    <source>
        <dbReference type="Proteomes" id="UP001629953"/>
    </source>
</evidence>
<dbReference type="InterPro" id="IPR038221">
    <property type="entry name" value="YidC_periplasmic_sf"/>
</dbReference>
<dbReference type="Pfam" id="PF02096">
    <property type="entry name" value="60KD_IMP"/>
    <property type="match status" value="1"/>
</dbReference>
<evidence type="ECO:0000256" key="6">
    <source>
        <dbReference type="ARBA" id="ARBA00022692"/>
    </source>
</evidence>
<keyword evidence="5 13" id="KW-1003">Cell membrane</keyword>
<evidence type="ECO:0000256" key="2">
    <source>
        <dbReference type="ARBA" id="ARBA00010527"/>
    </source>
</evidence>
<evidence type="ECO:0000256" key="9">
    <source>
        <dbReference type="ARBA" id="ARBA00023136"/>
    </source>
</evidence>
<dbReference type="RefSeq" id="WP_408624201.1">
    <property type="nucleotide sequence ID" value="NZ_JBEQCT010000006.1"/>
</dbReference>
<evidence type="ECO:0000256" key="1">
    <source>
        <dbReference type="ARBA" id="ARBA00004429"/>
    </source>
</evidence>
<dbReference type="CDD" id="cd19961">
    <property type="entry name" value="EcYidC-like_peri"/>
    <property type="match status" value="1"/>
</dbReference>
<protein>
    <recommendedName>
        <fullName evidence="3 13">Membrane protein insertase YidC</fullName>
    </recommendedName>
    <alternativeName>
        <fullName evidence="12 13">Foldase YidC</fullName>
    </alternativeName>
    <alternativeName>
        <fullName evidence="11 13">Membrane integrase YidC</fullName>
    </alternativeName>
    <alternativeName>
        <fullName evidence="13">Membrane protein YidC</fullName>
    </alternativeName>
</protein>
<dbReference type="PANTHER" id="PTHR12428:SF65">
    <property type="entry name" value="CYTOCHROME C OXIDASE ASSEMBLY PROTEIN COX18, MITOCHONDRIAL"/>
    <property type="match status" value="1"/>
</dbReference>
<dbReference type="InterPro" id="IPR028053">
    <property type="entry name" value="Membr_insert_YidC_N"/>
</dbReference>
<comment type="caution">
    <text evidence="13">Lacks conserved residue(s) required for the propagation of feature annotation.</text>
</comment>
<feature type="transmembrane region" description="Helical" evidence="13">
    <location>
        <begin position="351"/>
        <end position="370"/>
    </location>
</feature>
<dbReference type="InterPro" id="IPR047196">
    <property type="entry name" value="YidC_ALB_C"/>
</dbReference>
<sequence length="546" mass="60998">MESQRNLLLIGLLFVSFLIYQQWEKDHNPQPVQTEQVASTTQNSQTDVPSESGQASNVKVQAGQSHGQLITVKSDVLALTIDTYGGDIVKAELLQYAKTEKNSSPVELLDVNGKHQYSARSGLIGGNFGQARPLYHVAKTDFSLASGQNEIQVPLTATNANGVVFTKIITLKKGSYNVAVDYKVDNASTAPISVKMFGELKQNTIKAKGGFFGHPNYRGGAYSSAEHRYEKYTFSDMKDGDLNANTRGGWVAMLQQYFAAAWIPPQNGNNILYSHSGNGFARIGFISAPKTIEPGQSATLSSSAWIGPELQDKMAAVAPHLDLTVNYGWLWFISQPLFKFLKFLHSLVGNWGVAIILITLIVKGVMYPLTRAQYTSMAKMRLLQPKMKALRERYADDRQKQSQAMMELYKKEKVNPLGGCLPIALQMPIFIALYWAFLGSVELRHAPFMLWIHDLSAQDPYYILPVLMGASMFMIQRMSPTAVADPMQQKIMQFMPVAFTVFFLFFPSGLVLYWLVSNCVTLAQQTLIYRELERKGLHSRDKKEKN</sequence>
<keyword evidence="9 13" id="KW-0472">Membrane</keyword>
<dbReference type="InterPro" id="IPR001708">
    <property type="entry name" value="YidC/ALB3/OXA1/COX18"/>
</dbReference>
<dbReference type="PRINTS" id="PR00701">
    <property type="entry name" value="60KDINNERMP"/>
</dbReference>
<dbReference type="InterPro" id="IPR019998">
    <property type="entry name" value="Membr_insert_YidC"/>
</dbReference>
<dbReference type="InterPro" id="IPR028055">
    <property type="entry name" value="YidC/Oxa/ALB_C"/>
</dbReference>
<comment type="caution">
    <text evidence="17">The sequence shown here is derived from an EMBL/GenBank/DDBJ whole genome shotgun (WGS) entry which is preliminary data.</text>
</comment>
<dbReference type="PANTHER" id="PTHR12428">
    <property type="entry name" value="OXA1"/>
    <property type="match status" value="1"/>
</dbReference>
<keyword evidence="10 13" id="KW-0143">Chaperone</keyword>
<evidence type="ECO:0000313" key="17">
    <source>
        <dbReference type="EMBL" id="MFM2485941.1"/>
    </source>
</evidence>
<feature type="transmembrane region" description="Helical" evidence="13">
    <location>
        <begin position="414"/>
        <end position="437"/>
    </location>
</feature>
<evidence type="ECO:0000256" key="4">
    <source>
        <dbReference type="ARBA" id="ARBA00022448"/>
    </source>
</evidence>
<keyword evidence="7 13" id="KW-0653">Protein transport</keyword>
<dbReference type="EMBL" id="JBEQCT010000006">
    <property type="protein sequence ID" value="MFM2485941.1"/>
    <property type="molecule type" value="Genomic_DNA"/>
</dbReference>
<keyword evidence="8 13" id="KW-1133">Transmembrane helix</keyword>
<organism evidence="17 18">
    <name type="scientific">Celerinatantimonas yamalensis</name>
    <dbReference type="NCBI Taxonomy" id="559956"/>
    <lineage>
        <taxon>Bacteria</taxon>
        <taxon>Pseudomonadati</taxon>
        <taxon>Pseudomonadota</taxon>
        <taxon>Gammaproteobacteria</taxon>
        <taxon>Celerinatantimonadaceae</taxon>
        <taxon>Celerinatantimonas</taxon>
    </lineage>
</organism>
<evidence type="ECO:0000256" key="10">
    <source>
        <dbReference type="ARBA" id="ARBA00023186"/>
    </source>
</evidence>
<dbReference type="Pfam" id="PF14849">
    <property type="entry name" value="YidC_periplas"/>
    <property type="match status" value="1"/>
</dbReference>
<dbReference type="NCBIfam" id="NF002351">
    <property type="entry name" value="PRK01318.1-1"/>
    <property type="match status" value="1"/>
</dbReference>
<keyword evidence="18" id="KW-1185">Reference proteome</keyword>
<feature type="domain" description="Membrane insertase YidC/Oxa/ALB C-terminal" evidence="15">
    <location>
        <begin position="351"/>
        <end position="530"/>
    </location>
</feature>
<keyword evidence="4 13" id="KW-0813">Transport</keyword>
<gene>
    <name evidence="13 17" type="primary">yidC</name>
    <name evidence="17" type="ORF">ABUE30_12895</name>
</gene>